<dbReference type="SUPFAM" id="SSF47095">
    <property type="entry name" value="HMG-box"/>
    <property type="match status" value="1"/>
</dbReference>
<dbReference type="PANTHER" id="PTHR10270">
    <property type="entry name" value="SOX TRANSCRIPTION FACTOR"/>
    <property type="match status" value="1"/>
</dbReference>
<comment type="caution">
    <text evidence="6">The sequence shown here is derived from an EMBL/GenBank/DDBJ whole genome shotgun (WGS) entry which is preliminary data.</text>
</comment>
<feature type="domain" description="HMG box" evidence="5">
    <location>
        <begin position="6"/>
        <end position="73"/>
    </location>
</feature>
<sequence>QEPGHIPRPRNAFIIFRSEYIQRHRDIGEDQQNELSKRAGRAWNAMSEEEKEWFREEAKKERDQHKERYPGYAY</sequence>
<dbReference type="EMBL" id="MU155267">
    <property type="protein sequence ID" value="KAF9477253.1"/>
    <property type="molecule type" value="Genomic_DNA"/>
</dbReference>
<feature type="region of interest" description="Disordered" evidence="4">
    <location>
        <begin position="54"/>
        <end position="74"/>
    </location>
</feature>
<evidence type="ECO:0000313" key="6">
    <source>
        <dbReference type="EMBL" id="KAF9477253.1"/>
    </source>
</evidence>
<evidence type="ECO:0000256" key="1">
    <source>
        <dbReference type="ARBA" id="ARBA00023125"/>
    </source>
</evidence>
<feature type="non-terminal residue" evidence="6">
    <location>
        <position position="1"/>
    </location>
</feature>
<keyword evidence="2" id="KW-0804">Transcription</keyword>
<dbReference type="GO" id="GO:0000978">
    <property type="term" value="F:RNA polymerase II cis-regulatory region sequence-specific DNA binding"/>
    <property type="evidence" value="ECO:0007669"/>
    <property type="project" value="TreeGrafter"/>
</dbReference>
<dbReference type="InterPro" id="IPR009071">
    <property type="entry name" value="HMG_box_dom"/>
</dbReference>
<dbReference type="SMART" id="SM00398">
    <property type="entry name" value="HMG"/>
    <property type="match status" value="1"/>
</dbReference>
<organism evidence="6 7">
    <name type="scientific">Pholiota conissans</name>
    <dbReference type="NCBI Taxonomy" id="109636"/>
    <lineage>
        <taxon>Eukaryota</taxon>
        <taxon>Fungi</taxon>
        <taxon>Dikarya</taxon>
        <taxon>Basidiomycota</taxon>
        <taxon>Agaricomycotina</taxon>
        <taxon>Agaricomycetes</taxon>
        <taxon>Agaricomycetidae</taxon>
        <taxon>Agaricales</taxon>
        <taxon>Agaricineae</taxon>
        <taxon>Strophariaceae</taxon>
        <taxon>Pholiota</taxon>
    </lineage>
</organism>
<proteinExistence type="predicted"/>
<dbReference type="InterPro" id="IPR050140">
    <property type="entry name" value="SRY-related_HMG-box_TF-like"/>
</dbReference>
<gene>
    <name evidence="6" type="ORF">BDN70DRAFT_761738</name>
</gene>
<dbReference type="PANTHER" id="PTHR10270:SF161">
    <property type="entry name" value="SEX-DETERMINING REGION Y PROTEIN"/>
    <property type="match status" value="1"/>
</dbReference>
<dbReference type="Pfam" id="PF00505">
    <property type="entry name" value="HMG_box"/>
    <property type="match status" value="1"/>
</dbReference>
<evidence type="ECO:0000256" key="3">
    <source>
        <dbReference type="PROSITE-ProRule" id="PRU00267"/>
    </source>
</evidence>
<dbReference type="Gene3D" id="1.10.30.10">
    <property type="entry name" value="High mobility group box domain"/>
    <property type="match status" value="1"/>
</dbReference>
<accession>A0A9P5YY73</accession>
<feature type="non-terminal residue" evidence="6">
    <location>
        <position position="74"/>
    </location>
</feature>
<evidence type="ECO:0000259" key="5">
    <source>
        <dbReference type="PROSITE" id="PS50118"/>
    </source>
</evidence>
<protein>
    <submittedName>
        <fullName evidence="6">HMG-box</fullName>
    </submittedName>
</protein>
<keyword evidence="7" id="KW-1185">Reference proteome</keyword>
<name>A0A9P5YY73_9AGAR</name>
<dbReference type="GO" id="GO:0005634">
    <property type="term" value="C:nucleus"/>
    <property type="evidence" value="ECO:0007669"/>
    <property type="project" value="UniProtKB-UniRule"/>
</dbReference>
<dbReference type="OrthoDB" id="6247875at2759"/>
<evidence type="ECO:0000256" key="2">
    <source>
        <dbReference type="ARBA" id="ARBA00023163"/>
    </source>
</evidence>
<feature type="DNA-binding region" description="HMG box" evidence="3">
    <location>
        <begin position="6"/>
        <end position="73"/>
    </location>
</feature>
<evidence type="ECO:0000256" key="4">
    <source>
        <dbReference type="SAM" id="MobiDB-lite"/>
    </source>
</evidence>
<keyword evidence="1 3" id="KW-0238">DNA-binding</keyword>
<reference evidence="6" key="1">
    <citation type="submission" date="2020-11" db="EMBL/GenBank/DDBJ databases">
        <authorList>
            <consortium name="DOE Joint Genome Institute"/>
            <person name="Ahrendt S."/>
            <person name="Riley R."/>
            <person name="Andreopoulos W."/>
            <person name="Labutti K."/>
            <person name="Pangilinan J."/>
            <person name="Ruiz-Duenas F.J."/>
            <person name="Barrasa J.M."/>
            <person name="Sanchez-Garcia M."/>
            <person name="Camarero S."/>
            <person name="Miyauchi S."/>
            <person name="Serrano A."/>
            <person name="Linde D."/>
            <person name="Babiker R."/>
            <person name="Drula E."/>
            <person name="Ayuso-Fernandez I."/>
            <person name="Pacheco R."/>
            <person name="Padilla G."/>
            <person name="Ferreira P."/>
            <person name="Barriuso J."/>
            <person name="Kellner H."/>
            <person name="Castanera R."/>
            <person name="Alfaro M."/>
            <person name="Ramirez L."/>
            <person name="Pisabarro A.G."/>
            <person name="Kuo A."/>
            <person name="Tritt A."/>
            <person name="Lipzen A."/>
            <person name="He G."/>
            <person name="Yan M."/>
            <person name="Ng V."/>
            <person name="Cullen D."/>
            <person name="Martin F."/>
            <person name="Rosso M.-N."/>
            <person name="Henrissat B."/>
            <person name="Hibbett D."/>
            <person name="Martinez A.T."/>
            <person name="Grigoriev I.V."/>
        </authorList>
    </citation>
    <scope>NUCLEOTIDE SEQUENCE</scope>
    <source>
        <strain evidence="6">CIRM-BRFM 674</strain>
    </source>
</reference>
<dbReference type="InterPro" id="IPR036910">
    <property type="entry name" value="HMG_box_dom_sf"/>
</dbReference>
<keyword evidence="3" id="KW-0539">Nucleus</keyword>
<dbReference type="GO" id="GO:0001228">
    <property type="term" value="F:DNA-binding transcription activator activity, RNA polymerase II-specific"/>
    <property type="evidence" value="ECO:0007669"/>
    <property type="project" value="TreeGrafter"/>
</dbReference>
<evidence type="ECO:0000313" key="7">
    <source>
        <dbReference type="Proteomes" id="UP000807469"/>
    </source>
</evidence>
<dbReference type="Proteomes" id="UP000807469">
    <property type="component" value="Unassembled WGS sequence"/>
</dbReference>
<dbReference type="GO" id="GO:0030154">
    <property type="term" value="P:cell differentiation"/>
    <property type="evidence" value="ECO:0007669"/>
    <property type="project" value="TreeGrafter"/>
</dbReference>
<dbReference type="PROSITE" id="PS50118">
    <property type="entry name" value="HMG_BOX_2"/>
    <property type="match status" value="1"/>
</dbReference>
<dbReference type="GO" id="GO:0000122">
    <property type="term" value="P:negative regulation of transcription by RNA polymerase II"/>
    <property type="evidence" value="ECO:0007669"/>
    <property type="project" value="TreeGrafter"/>
</dbReference>
<dbReference type="AlphaFoldDB" id="A0A9P5YY73"/>